<evidence type="ECO:0000313" key="1">
    <source>
        <dbReference type="EMBL" id="AXF41354.1"/>
    </source>
</evidence>
<organism evidence="1 2">
    <name type="scientific">Cyanophage S-TIM4</name>
    <dbReference type="NCBI Taxonomy" id="1048189"/>
    <lineage>
        <taxon>Viruses</taxon>
        <taxon>Duplodnaviria</taxon>
        <taxon>Heunggongvirae</taxon>
        <taxon>Uroviricota</taxon>
        <taxon>Caudoviricetes</taxon>
        <taxon>Pantevenvirales</taxon>
        <taxon>Kyanoviridae</taxon>
        <taxon>Thaumasvirus</taxon>
        <taxon>Thaumasvirus stim4</taxon>
    </lineage>
</organism>
<dbReference type="RefSeq" id="YP_009806475.1">
    <property type="nucleotide sequence ID" value="NC_048015.1"/>
</dbReference>
<gene>
    <name evidence="1" type="primary">ORF_218</name>
    <name evidence="1" type="ORF">S-TIM4_ORF_218</name>
</gene>
<name>A0A345AWS1_9CAUD</name>
<sequence>MTIPASDKLPYDGWFDDNPLKGTKYIDKPVYESCDISIHQQMYDFCTRHLSRIGGSENKY</sequence>
<dbReference type="GeneID" id="54997333"/>
<dbReference type="EMBL" id="MH512890">
    <property type="protein sequence ID" value="AXF41354.1"/>
    <property type="molecule type" value="Genomic_DNA"/>
</dbReference>
<accession>A0A345AWS1</accession>
<protein>
    <submittedName>
        <fullName evidence="1">Uncharacterized protein</fullName>
    </submittedName>
</protein>
<dbReference type="KEGG" id="vg:54997333"/>
<reference evidence="1 2" key="1">
    <citation type="journal article" date="2011" name="Nature">
        <title>Genomic island variability facilitates Prochlorococcus-virus coexistence.</title>
        <authorList>
            <person name="Avrani S."/>
            <person name="Wurtzel O."/>
            <person name="Sharon I."/>
            <person name="Sorek R."/>
            <person name="Lindell D."/>
        </authorList>
    </citation>
    <scope>NUCLEOTIDE SEQUENCE [LARGE SCALE GENOMIC DNA]</scope>
</reference>
<proteinExistence type="predicted"/>
<dbReference type="Proteomes" id="UP000257501">
    <property type="component" value="Segment"/>
</dbReference>
<keyword evidence="2" id="KW-1185">Reference proteome</keyword>
<evidence type="ECO:0000313" key="2">
    <source>
        <dbReference type="Proteomes" id="UP000257501"/>
    </source>
</evidence>